<reference evidence="1 2" key="1">
    <citation type="submission" date="2020-01" db="EMBL/GenBank/DDBJ databases">
        <title>Bacteria diversity of Porities sp.</title>
        <authorList>
            <person name="Wang G."/>
        </authorList>
    </citation>
    <scope>NUCLEOTIDE SEQUENCE [LARGE SCALE GENOMIC DNA]</scope>
    <source>
        <strain evidence="1 2">R33</strain>
    </source>
</reference>
<evidence type="ECO:0000313" key="2">
    <source>
        <dbReference type="Proteomes" id="UP000475249"/>
    </source>
</evidence>
<sequence>MKRRDFIWRTFGMILGLAGLRALVGCSDSDDGLVGQAIGGPGASVNCLANGTRTTIESNHGHSLLVSVDDIKAGTEKSYSIQGSSGHNHLVTLSEDNFTSLRENGTIEVNSTTSAGHDHSIIVSCA</sequence>
<name>A0A6L9EE28_9FLAO</name>
<protein>
    <submittedName>
        <fullName evidence="1">Uncharacterized protein</fullName>
    </submittedName>
</protein>
<dbReference type="EMBL" id="WXYO01000006">
    <property type="protein sequence ID" value="NAS12975.1"/>
    <property type="molecule type" value="Genomic_DNA"/>
</dbReference>
<comment type="caution">
    <text evidence="1">The sequence shown here is derived from an EMBL/GenBank/DDBJ whole genome shotgun (WGS) entry which is preliminary data.</text>
</comment>
<organism evidence="1 2">
    <name type="scientific">Poritiphilus flavus</name>
    <dbReference type="NCBI Taxonomy" id="2697053"/>
    <lineage>
        <taxon>Bacteria</taxon>
        <taxon>Pseudomonadati</taxon>
        <taxon>Bacteroidota</taxon>
        <taxon>Flavobacteriia</taxon>
        <taxon>Flavobacteriales</taxon>
        <taxon>Flavobacteriaceae</taxon>
        <taxon>Poritiphilus</taxon>
    </lineage>
</organism>
<keyword evidence="2" id="KW-1185">Reference proteome</keyword>
<evidence type="ECO:0000313" key="1">
    <source>
        <dbReference type="EMBL" id="NAS12975.1"/>
    </source>
</evidence>
<dbReference type="Proteomes" id="UP000475249">
    <property type="component" value="Unassembled WGS sequence"/>
</dbReference>
<proteinExistence type="predicted"/>
<dbReference type="RefSeq" id="WP_161436023.1">
    <property type="nucleotide sequence ID" value="NZ_WXYO01000006.1"/>
</dbReference>
<accession>A0A6L9EE28</accession>
<dbReference type="AlphaFoldDB" id="A0A6L9EE28"/>
<gene>
    <name evidence="1" type="ORF">GTQ38_13240</name>
</gene>